<sequence length="93" mass="10901">MMISVFQALRQATTPVEGPEPATEGSLQISGRIRYPSYHRRPDWLILHCEKPSSLTKNQRCIEMSQHISEIHRSWSWNKNEPDIYTYDNSKAR</sequence>
<gene>
    <name evidence="1" type="ORF">PoB_007081500</name>
</gene>
<comment type="caution">
    <text evidence="1">The sequence shown here is derived from an EMBL/GenBank/DDBJ whole genome shotgun (WGS) entry which is preliminary data.</text>
</comment>
<organism evidence="1 2">
    <name type="scientific">Plakobranchus ocellatus</name>
    <dbReference type="NCBI Taxonomy" id="259542"/>
    <lineage>
        <taxon>Eukaryota</taxon>
        <taxon>Metazoa</taxon>
        <taxon>Spiralia</taxon>
        <taxon>Lophotrochozoa</taxon>
        <taxon>Mollusca</taxon>
        <taxon>Gastropoda</taxon>
        <taxon>Heterobranchia</taxon>
        <taxon>Euthyneura</taxon>
        <taxon>Panpulmonata</taxon>
        <taxon>Sacoglossa</taxon>
        <taxon>Placobranchoidea</taxon>
        <taxon>Plakobranchidae</taxon>
        <taxon>Plakobranchus</taxon>
    </lineage>
</organism>
<dbReference type="EMBL" id="BLXT01007949">
    <property type="protein sequence ID" value="GFO44310.1"/>
    <property type="molecule type" value="Genomic_DNA"/>
</dbReference>
<accession>A0AAV4DJW9</accession>
<proteinExistence type="predicted"/>
<protein>
    <submittedName>
        <fullName evidence="1">Histone-lysine N-methyltransferase SETMAR</fullName>
    </submittedName>
</protein>
<name>A0AAV4DJW9_9GAST</name>
<dbReference type="Proteomes" id="UP000735302">
    <property type="component" value="Unassembled WGS sequence"/>
</dbReference>
<evidence type="ECO:0000313" key="2">
    <source>
        <dbReference type="Proteomes" id="UP000735302"/>
    </source>
</evidence>
<evidence type="ECO:0000313" key="1">
    <source>
        <dbReference type="EMBL" id="GFO44310.1"/>
    </source>
</evidence>
<reference evidence="1 2" key="1">
    <citation type="journal article" date="2021" name="Elife">
        <title>Chloroplast acquisition without the gene transfer in kleptoplastic sea slugs, Plakobranchus ocellatus.</title>
        <authorList>
            <person name="Maeda T."/>
            <person name="Takahashi S."/>
            <person name="Yoshida T."/>
            <person name="Shimamura S."/>
            <person name="Takaki Y."/>
            <person name="Nagai Y."/>
            <person name="Toyoda A."/>
            <person name="Suzuki Y."/>
            <person name="Arimoto A."/>
            <person name="Ishii H."/>
            <person name="Satoh N."/>
            <person name="Nishiyama T."/>
            <person name="Hasebe M."/>
            <person name="Maruyama T."/>
            <person name="Minagawa J."/>
            <person name="Obokata J."/>
            <person name="Shigenobu S."/>
        </authorList>
    </citation>
    <scope>NUCLEOTIDE SEQUENCE [LARGE SCALE GENOMIC DNA]</scope>
</reference>
<keyword evidence="2" id="KW-1185">Reference proteome</keyword>
<dbReference type="AlphaFoldDB" id="A0AAV4DJW9"/>